<sequence>ASIEKLSRCWPFRNQNIKSPELMPTLRAISTDFAIEKIIGTEYDVIRTHSIYMPGISLRRVITFSSVLFIVLKELGFACHYDEDAVYLSCLSLIHLSLMRD</sequence>
<dbReference type="EMBL" id="HACM01012504">
    <property type="protein sequence ID" value="CRZ12946.1"/>
    <property type="molecule type" value="Transcribed_RNA"/>
</dbReference>
<evidence type="ECO:0000313" key="1">
    <source>
        <dbReference type="EMBL" id="CRZ12946.1"/>
    </source>
</evidence>
<proteinExistence type="predicted"/>
<dbReference type="AlphaFoldDB" id="A0A0H5RGU1"/>
<protein>
    <submittedName>
        <fullName evidence="1">Uncharacterized protein</fullName>
    </submittedName>
</protein>
<reference evidence="1" key="1">
    <citation type="submission" date="2015-04" db="EMBL/GenBank/DDBJ databases">
        <title>The genome sequence of the plant pathogenic Rhizarian Plasmodiophora brassicae reveals insights in its biotrophic life cycle and the origin of chitin synthesis.</title>
        <authorList>
            <person name="Schwelm A."/>
            <person name="Fogelqvist J."/>
            <person name="Knaust A."/>
            <person name="Julke S."/>
            <person name="Lilja T."/>
            <person name="Dhandapani V."/>
            <person name="Bonilla-Rosso G."/>
            <person name="Karlsson M."/>
            <person name="Shevchenko A."/>
            <person name="Choi S.R."/>
            <person name="Kim H.G."/>
            <person name="Park J.Y."/>
            <person name="Lim Y.P."/>
            <person name="Ludwig-Muller J."/>
            <person name="Dixelius C."/>
        </authorList>
    </citation>
    <scope>NUCLEOTIDE SEQUENCE</scope>
    <source>
        <tissue evidence="1">Potato root galls</tissue>
    </source>
</reference>
<feature type="non-terminal residue" evidence="1">
    <location>
        <position position="1"/>
    </location>
</feature>
<accession>A0A0H5RGU1</accession>
<name>A0A0H5RGU1_9EUKA</name>
<organism evidence="1">
    <name type="scientific">Spongospora subterranea</name>
    <dbReference type="NCBI Taxonomy" id="70186"/>
    <lineage>
        <taxon>Eukaryota</taxon>
        <taxon>Sar</taxon>
        <taxon>Rhizaria</taxon>
        <taxon>Endomyxa</taxon>
        <taxon>Phytomyxea</taxon>
        <taxon>Plasmodiophorida</taxon>
        <taxon>Plasmodiophoridae</taxon>
        <taxon>Spongospora</taxon>
    </lineage>
</organism>